<keyword evidence="1" id="KW-0732">Signal</keyword>
<evidence type="ECO:0000256" key="1">
    <source>
        <dbReference type="SAM" id="SignalP"/>
    </source>
</evidence>
<sequence length="64" mass="6735">MSFVVMTSLAILFLLVSVGTVEAKPKCIGSCEILADCGIACMKKGYLFGQCVGWSNPVTCCCGH</sequence>
<dbReference type="Proteomes" id="UP000694240">
    <property type="component" value="Chromosome 8"/>
</dbReference>
<proteinExistence type="predicted"/>
<keyword evidence="3" id="KW-1185">Reference proteome</keyword>
<dbReference type="EMBL" id="JAEFBK010000008">
    <property type="protein sequence ID" value="KAG7576352.1"/>
    <property type="molecule type" value="Genomic_DNA"/>
</dbReference>
<organism evidence="2 3">
    <name type="scientific">Arabidopsis thaliana x Arabidopsis arenosa</name>
    <dbReference type="NCBI Taxonomy" id="1240361"/>
    <lineage>
        <taxon>Eukaryota</taxon>
        <taxon>Viridiplantae</taxon>
        <taxon>Streptophyta</taxon>
        <taxon>Embryophyta</taxon>
        <taxon>Tracheophyta</taxon>
        <taxon>Spermatophyta</taxon>
        <taxon>Magnoliopsida</taxon>
        <taxon>eudicotyledons</taxon>
        <taxon>Gunneridae</taxon>
        <taxon>Pentapetalae</taxon>
        <taxon>rosids</taxon>
        <taxon>malvids</taxon>
        <taxon>Brassicales</taxon>
        <taxon>Brassicaceae</taxon>
        <taxon>Camelineae</taxon>
        <taxon>Arabidopsis</taxon>
    </lineage>
</organism>
<dbReference type="AlphaFoldDB" id="A0A8T2AT46"/>
<evidence type="ECO:0000313" key="3">
    <source>
        <dbReference type="Proteomes" id="UP000694240"/>
    </source>
</evidence>
<feature type="chain" id="PRO_5035804365" evidence="1">
    <location>
        <begin position="24"/>
        <end position="64"/>
    </location>
</feature>
<evidence type="ECO:0000313" key="2">
    <source>
        <dbReference type="EMBL" id="KAG7576352.1"/>
    </source>
</evidence>
<gene>
    <name evidence="2" type="ORF">ISN45_Aa03g007450</name>
</gene>
<comment type="caution">
    <text evidence="2">The sequence shown here is derived from an EMBL/GenBank/DDBJ whole genome shotgun (WGS) entry which is preliminary data.</text>
</comment>
<protein>
    <submittedName>
        <fullName evidence="2">Uncharacterized protein</fullName>
    </submittedName>
</protein>
<accession>A0A8T2AT46</accession>
<name>A0A8T2AT46_9BRAS</name>
<feature type="signal peptide" evidence="1">
    <location>
        <begin position="1"/>
        <end position="23"/>
    </location>
</feature>
<reference evidence="2 3" key="1">
    <citation type="submission" date="2020-12" db="EMBL/GenBank/DDBJ databases">
        <title>Concerted genomic and epigenomic changes stabilize Arabidopsis allopolyploids.</title>
        <authorList>
            <person name="Chen Z."/>
        </authorList>
    </citation>
    <scope>NUCLEOTIDE SEQUENCE [LARGE SCALE GENOMIC DNA]</scope>
    <source>
        <strain evidence="2">Allo738</strain>
        <tissue evidence="2">Leaf</tissue>
    </source>
</reference>